<reference evidence="1" key="1">
    <citation type="submission" date="2016-01" db="EMBL/GenBank/DDBJ databases">
        <authorList>
            <person name="Peeters C."/>
        </authorList>
    </citation>
    <scope>NUCLEOTIDE SEQUENCE [LARGE SCALE GENOMIC DNA]</scope>
    <source>
        <strain evidence="1">LMG 29317</strain>
    </source>
</reference>
<dbReference type="Proteomes" id="UP000055019">
    <property type="component" value="Unassembled WGS sequence"/>
</dbReference>
<comment type="caution">
    <text evidence="1">The sequence shown here is derived from an EMBL/GenBank/DDBJ whole genome shotgun (WGS) entry which is preliminary data.</text>
</comment>
<dbReference type="EMBL" id="FCOM02000012">
    <property type="protein sequence ID" value="SAL63268.1"/>
    <property type="molecule type" value="Genomic_DNA"/>
</dbReference>
<evidence type="ECO:0008006" key="3">
    <source>
        <dbReference type="Google" id="ProtNLM"/>
    </source>
</evidence>
<keyword evidence="2" id="KW-1185">Reference proteome</keyword>
<evidence type="ECO:0000313" key="1">
    <source>
        <dbReference type="EMBL" id="SAL63268.1"/>
    </source>
</evidence>
<gene>
    <name evidence="1" type="ORF">AWB74_03331</name>
</gene>
<accession>A0A158J339</accession>
<protein>
    <recommendedName>
        <fullName evidence="3">Fis family transcriptional regulator</fullName>
    </recommendedName>
</protein>
<dbReference type="AlphaFoldDB" id="A0A158J339"/>
<proteinExistence type="predicted"/>
<organism evidence="1 2">
    <name type="scientific">Caballeronia arvi</name>
    <dbReference type="NCBI Taxonomy" id="1777135"/>
    <lineage>
        <taxon>Bacteria</taxon>
        <taxon>Pseudomonadati</taxon>
        <taxon>Pseudomonadota</taxon>
        <taxon>Betaproteobacteria</taxon>
        <taxon>Burkholderiales</taxon>
        <taxon>Burkholderiaceae</taxon>
        <taxon>Caballeronia</taxon>
    </lineage>
</organism>
<name>A0A158J339_9BURK</name>
<sequence>MVYLSFFMWQKGLGLANDELFRDAERVLEHTAQYADATGEWLLDSPQLVEEVAQLYDVQLDAIAKGTLLDCEIEFVRTLDRVAVRNAEHPASVAGS</sequence>
<evidence type="ECO:0000313" key="2">
    <source>
        <dbReference type="Proteomes" id="UP000055019"/>
    </source>
</evidence>